<sequence length="414" mass="45495">MMRSRTTRLLITVLSSVAIVALPIKQTRAIDYWDDKTITEDVIDGEEVVGQVRLPDWERIALADFPAVNRGGSIGSEFNSYVGYDLSREWLKGDSLVDILKLGDVEEAFAAEEFSLAEIAAITGVDTDEIALSSFELFNDQSLEELVEAIPGLGQKRVGQVEPIAKLIETKLGYSYDNIQLESLVESNSIAGNLKLGEVDLSEYSIKDIPGLEATPLKEFDRWENANISDIPELARVALAQMPNPISNASMPVMRIDAVWSDAESNRQRTVSGSYEEGFNVPCTAGSRCPYLELDDIENSGSSWRLPTEGVQWIAGRDPETGSICPNAPWGVNGGHGVLGAINCGKEPTGRHPFGKAFKFAIWGTDETTDSVETAIFFRICAKTTFVDLGCTPYFIGPIPFFSFQRDDWIFLGI</sequence>
<dbReference type="PATRIC" id="fig|111780.3.peg.4774"/>
<keyword evidence="1" id="KW-0614">Plasmid</keyword>
<protein>
    <submittedName>
        <fullName evidence="1">Uncharacterized protein</fullName>
    </submittedName>
</protein>
<evidence type="ECO:0000313" key="2">
    <source>
        <dbReference type="Proteomes" id="UP000010473"/>
    </source>
</evidence>
<keyword evidence="2" id="KW-1185">Reference proteome</keyword>
<reference evidence="2" key="1">
    <citation type="journal article" date="2013" name="Proc. Natl. Acad. Sci. U.S.A.">
        <title>Improving the coverage of the cyanobacterial phylum using diversity-driven genome sequencing.</title>
        <authorList>
            <person name="Shih P.M."/>
            <person name="Wu D."/>
            <person name="Latifi A."/>
            <person name="Axen S.D."/>
            <person name="Fewer D.P."/>
            <person name="Talla E."/>
            <person name="Calteau A."/>
            <person name="Cai F."/>
            <person name="Tandeau de Marsac N."/>
            <person name="Rippka R."/>
            <person name="Herdman M."/>
            <person name="Sivonen K."/>
            <person name="Coursin T."/>
            <person name="Laurent T."/>
            <person name="Goodwin L."/>
            <person name="Nolan M."/>
            <person name="Davenport K.W."/>
            <person name="Han C.S."/>
            <person name="Rubin E.M."/>
            <person name="Eisen J.A."/>
            <person name="Woyke T."/>
            <person name="Gugger M."/>
            <person name="Kerfeld C.A."/>
        </authorList>
    </citation>
    <scope>NUCLEOTIDE SEQUENCE [LARGE SCALE GENOMIC DNA]</scope>
    <source>
        <strain evidence="2">ATCC 29371 / PCC 7437</strain>
        <plasmid evidence="2">Plasmid pSTA7437.01</plasmid>
    </source>
</reference>
<accession>K9Y005</accession>
<name>K9Y005_STAC7</name>
<organism evidence="1 2">
    <name type="scientific">Stanieria cyanosphaera (strain ATCC 29371 / PCC 7437)</name>
    <dbReference type="NCBI Taxonomy" id="111780"/>
    <lineage>
        <taxon>Bacteria</taxon>
        <taxon>Bacillati</taxon>
        <taxon>Cyanobacteriota</taxon>
        <taxon>Cyanophyceae</taxon>
        <taxon>Pleurocapsales</taxon>
        <taxon>Dermocarpellaceae</taxon>
        <taxon>Stanieria</taxon>
    </lineage>
</organism>
<dbReference type="EMBL" id="CP003654">
    <property type="protein sequence ID" value="AFZ38078.1"/>
    <property type="molecule type" value="Genomic_DNA"/>
</dbReference>
<dbReference type="HOGENOM" id="CLU_046266_0_0_3"/>
<gene>
    <name evidence="1" type="ordered locus">Sta7437_4620</name>
</gene>
<proteinExistence type="predicted"/>
<dbReference type="AlphaFoldDB" id="K9Y005"/>
<evidence type="ECO:0000313" key="1">
    <source>
        <dbReference type="EMBL" id="AFZ38078.1"/>
    </source>
</evidence>
<dbReference type="KEGG" id="scs:Sta7437_4620"/>
<dbReference type="RefSeq" id="WP_015211984.1">
    <property type="nucleotide sequence ID" value="NC_019765.1"/>
</dbReference>
<geneLocation type="plasmid" evidence="1 2">
    <name>pSTA7437.01</name>
</geneLocation>
<dbReference type="Proteomes" id="UP000010473">
    <property type="component" value="Plasmid pSTA7437.01"/>
</dbReference>